<protein>
    <submittedName>
        <fullName evidence="1">Uncharacterized protein</fullName>
    </submittedName>
</protein>
<name>A0A367ZT77_9BACT</name>
<comment type="caution">
    <text evidence="1">The sequence shown here is derived from an EMBL/GenBank/DDBJ whole genome shotgun (WGS) entry which is preliminary data.</text>
</comment>
<proteinExistence type="predicted"/>
<organism evidence="1 2">
    <name type="scientific">Candidatus Ozemobacter sibiricus</name>
    <dbReference type="NCBI Taxonomy" id="2268124"/>
    <lineage>
        <taxon>Bacteria</taxon>
        <taxon>Candidatus Ozemobacteria</taxon>
        <taxon>Candidatus Ozemobacterales</taxon>
        <taxon>Candidatus Ozemobacteraceae</taxon>
        <taxon>Candidatus Ozemobacter</taxon>
    </lineage>
</organism>
<dbReference type="Proteomes" id="UP000252355">
    <property type="component" value="Unassembled WGS sequence"/>
</dbReference>
<evidence type="ECO:0000313" key="1">
    <source>
        <dbReference type="EMBL" id="RCK81345.1"/>
    </source>
</evidence>
<evidence type="ECO:0000313" key="2">
    <source>
        <dbReference type="Proteomes" id="UP000252355"/>
    </source>
</evidence>
<dbReference type="AlphaFoldDB" id="A0A367ZT77"/>
<dbReference type="EMBL" id="QOQW01000002">
    <property type="protein sequence ID" value="RCK81345.1"/>
    <property type="molecule type" value="Genomic_DNA"/>
</dbReference>
<gene>
    <name evidence="1" type="ORF">OZSIB_2214</name>
</gene>
<sequence>MNLPHLRARPDWPQLILAIPVTLITLSMLWTARPAAAQAPGTAGDPLVTKSYLEQMFRFHTMVIPAGETLAVGVGDLLVLRSGRLKLRAPRGKGLVDLTTGEEIPPDAFIPANHLILVPDSAAYVLEAQSLTLLLGQGIGAAK</sequence>
<reference evidence="1 2" key="1">
    <citation type="submission" date="2018-05" db="EMBL/GenBank/DDBJ databases">
        <title>A metagenomic window into the 2 km-deep terrestrial subsurface aquifer revealed taxonomically and functionally diverse microbial community comprising novel uncultured bacterial lineages.</title>
        <authorList>
            <person name="Kadnikov V.V."/>
            <person name="Mardanov A.V."/>
            <person name="Beletsky A.V."/>
            <person name="Banks D."/>
            <person name="Pimenov N.V."/>
            <person name="Frank Y.A."/>
            <person name="Karnachuk O.V."/>
            <person name="Ravin N.V."/>
        </authorList>
    </citation>
    <scope>NUCLEOTIDE SEQUENCE [LARGE SCALE GENOMIC DNA]</scope>
    <source>
        <strain evidence="1">BY5</strain>
    </source>
</reference>
<accession>A0A367ZT77</accession>